<protein>
    <submittedName>
        <fullName evidence="2">Uncharacterized protein</fullName>
    </submittedName>
</protein>
<organism evidence="2 3">
    <name type="scientific">Ephemerocybe angulata</name>
    <dbReference type="NCBI Taxonomy" id="980116"/>
    <lineage>
        <taxon>Eukaryota</taxon>
        <taxon>Fungi</taxon>
        <taxon>Dikarya</taxon>
        <taxon>Basidiomycota</taxon>
        <taxon>Agaricomycotina</taxon>
        <taxon>Agaricomycetes</taxon>
        <taxon>Agaricomycetidae</taxon>
        <taxon>Agaricales</taxon>
        <taxon>Agaricineae</taxon>
        <taxon>Psathyrellaceae</taxon>
        <taxon>Ephemerocybe</taxon>
    </lineage>
</organism>
<evidence type="ECO:0000313" key="2">
    <source>
        <dbReference type="EMBL" id="KAF5340018.1"/>
    </source>
</evidence>
<proteinExistence type="predicted"/>
<feature type="compositionally biased region" description="Low complexity" evidence="1">
    <location>
        <begin position="191"/>
        <end position="213"/>
    </location>
</feature>
<feature type="region of interest" description="Disordered" evidence="1">
    <location>
        <begin position="186"/>
        <end position="251"/>
    </location>
</feature>
<evidence type="ECO:0000256" key="1">
    <source>
        <dbReference type="SAM" id="MobiDB-lite"/>
    </source>
</evidence>
<dbReference type="Proteomes" id="UP000541558">
    <property type="component" value="Unassembled WGS sequence"/>
</dbReference>
<dbReference type="EMBL" id="JAACJK010000005">
    <property type="protein sequence ID" value="KAF5340018.1"/>
    <property type="molecule type" value="Genomic_DNA"/>
</dbReference>
<gene>
    <name evidence="2" type="ORF">D9611_012382</name>
</gene>
<accession>A0A8H5FKT4</accession>
<dbReference type="AlphaFoldDB" id="A0A8H5FKT4"/>
<comment type="caution">
    <text evidence="2">The sequence shown here is derived from an EMBL/GenBank/DDBJ whole genome shotgun (WGS) entry which is preliminary data.</text>
</comment>
<sequence length="251" mass="27694">MAYAEDVARGTKSIEEYAYDVAIGVWSRCWSRSRSKKWRRRAGVGRGAGYGCDGRLERGRESPGACGSHRFLALSFCIVVPIHNPTTTTSSFGIFARPTPMYIMDKRPTLTFALDIPIHLCSLVTRSRPSALPRLTEYLPPQDSNGTGITQCRSTNGLAAWDQKGWEEGGTDGLLSMMRIMDLSPGEGLVRSSSSAQMSSPATSTSTTSNSQRQRQRQREEQSSNCDVDASLRTFEEQVVHPPCSPLLPRR</sequence>
<evidence type="ECO:0000313" key="3">
    <source>
        <dbReference type="Proteomes" id="UP000541558"/>
    </source>
</evidence>
<name>A0A8H5FKT4_9AGAR</name>
<dbReference type="OrthoDB" id="3129563at2759"/>
<keyword evidence="3" id="KW-1185">Reference proteome</keyword>
<reference evidence="2 3" key="1">
    <citation type="journal article" date="2020" name="ISME J.">
        <title>Uncovering the hidden diversity of litter-decomposition mechanisms in mushroom-forming fungi.</title>
        <authorList>
            <person name="Floudas D."/>
            <person name="Bentzer J."/>
            <person name="Ahren D."/>
            <person name="Johansson T."/>
            <person name="Persson P."/>
            <person name="Tunlid A."/>
        </authorList>
    </citation>
    <scope>NUCLEOTIDE SEQUENCE [LARGE SCALE GENOMIC DNA]</scope>
    <source>
        <strain evidence="2 3">CBS 175.51</strain>
    </source>
</reference>